<keyword evidence="10" id="KW-1185">Reference proteome</keyword>
<accession>A0A1I3C877</accession>
<evidence type="ECO:0000256" key="4">
    <source>
        <dbReference type="ARBA" id="ARBA00022692"/>
    </source>
</evidence>
<dbReference type="EMBL" id="FOPY01000008">
    <property type="protein sequence ID" value="SFH70379.1"/>
    <property type="molecule type" value="Genomic_DNA"/>
</dbReference>
<feature type="transmembrane region" description="Helical" evidence="7">
    <location>
        <begin position="16"/>
        <end position="37"/>
    </location>
</feature>
<dbReference type="RefSeq" id="WP_244890937.1">
    <property type="nucleotide sequence ID" value="NZ_FOPY01000008.1"/>
</dbReference>
<feature type="transmembrane region" description="Helical" evidence="7">
    <location>
        <begin position="109"/>
        <end position="129"/>
    </location>
</feature>
<keyword evidence="4 7" id="KW-0812">Transmembrane</keyword>
<comment type="similarity">
    <text evidence="2">Belongs to the bacterial sugar transferase family.</text>
</comment>
<evidence type="ECO:0000313" key="9">
    <source>
        <dbReference type="EMBL" id="SFH70379.1"/>
    </source>
</evidence>
<feature type="transmembrane region" description="Helical" evidence="7">
    <location>
        <begin position="81"/>
        <end position="103"/>
    </location>
</feature>
<dbReference type="PANTHER" id="PTHR30576:SF0">
    <property type="entry name" value="UNDECAPRENYL-PHOSPHATE N-ACETYLGALACTOSAMINYL 1-PHOSPHATE TRANSFERASE-RELATED"/>
    <property type="match status" value="1"/>
</dbReference>
<dbReference type="InterPro" id="IPR017475">
    <property type="entry name" value="EPS_sugar_tfrase"/>
</dbReference>
<dbReference type="NCBIfam" id="TIGR03025">
    <property type="entry name" value="EPS_sugtrans"/>
    <property type="match status" value="1"/>
</dbReference>
<name>A0A1I3C877_9GAMM</name>
<feature type="transmembrane region" description="Helical" evidence="7">
    <location>
        <begin position="57"/>
        <end position="74"/>
    </location>
</feature>
<evidence type="ECO:0000256" key="6">
    <source>
        <dbReference type="ARBA" id="ARBA00023136"/>
    </source>
</evidence>
<dbReference type="Proteomes" id="UP000199040">
    <property type="component" value="Unassembled WGS sequence"/>
</dbReference>
<feature type="transmembrane region" description="Helical" evidence="7">
    <location>
        <begin position="242"/>
        <end position="263"/>
    </location>
</feature>
<sequence length="425" mass="49060">MDISYERRHSRWYEKILLGMSFQLLIGLPVIICAPAINRWGWDFWMYLPDVRVNTLAAIGGAFLIIVFSLRRLLKFPGVKVVAYIAPTVTICFLISMAILFFARERYSRQVLFTGYLLSMLWFFSGYFIGLRYRRLKLAVIPVGQALNLLPTSNIELRYLKQPTLNRVRVDGIVADLHDEGLTAEWEKFLAKCTLSHIPVYHIKQIKESITGRVEIEHLSENAFGTLLPSPMYSFFKRVADIALVLIILPLTLPVMLITAIIIKLDSPGPVFFTQDRVGQGNRSFKIYKFRSMAKDSESNGARLAQSNDMRITRIGRFIRKTRLDEFPQFYNVLRGDMSLIGPRPEQRAFVDLFEEQIPFYIYRHVVKPGITGWAQVVHGYASDADDTRIKIQHDFYYIKNFSFWLDVLIVFKTIKTLLTGFGAK</sequence>
<comment type="subcellular location">
    <subcellularLocation>
        <location evidence="1">Membrane</location>
        <topology evidence="1">Multi-pass membrane protein</topology>
    </subcellularLocation>
</comment>
<dbReference type="PANTHER" id="PTHR30576">
    <property type="entry name" value="COLANIC BIOSYNTHESIS UDP-GLUCOSE LIPID CARRIER TRANSFERASE"/>
    <property type="match status" value="1"/>
</dbReference>
<organism evidence="9 10">
    <name type="scientific">Modicisalibacter xianhensis</name>
    <dbReference type="NCBI Taxonomy" id="442341"/>
    <lineage>
        <taxon>Bacteria</taxon>
        <taxon>Pseudomonadati</taxon>
        <taxon>Pseudomonadota</taxon>
        <taxon>Gammaproteobacteria</taxon>
        <taxon>Oceanospirillales</taxon>
        <taxon>Halomonadaceae</taxon>
        <taxon>Modicisalibacter</taxon>
    </lineage>
</organism>
<protein>
    <submittedName>
        <fullName evidence="9">Exopolysaccharide biosynthesis polyprenyl glycosylphosphotransferase</fullName>
    </submittedName>
</protein>
<reference evidence="9 10" key="1">
    <citation type="submission" date="2016-10" db="EMBL/GenBank/DDBJ databases">
        <authorList>
            <person name="de Groot N.N."/>
        </authorList>
    </citation>
    <scope>NUCLEOTIDE SEQUENCE [LARGE SCALE GENOMIC DNA]</scope>
    <source>
        <strain evidence="9 10">CGMCC 1.6848</strain>
    </source>
</reference>
<feature type="domain" description="Bacterial sugar transferase" evidence="8">
    <location>
        <begin position="237"/>
        <end position="419"/>
    </location>
</feature>
<keyword evidence="6 7" id="KW-0472">Membrane</keyword>
<evidence type="ECO:0000313" key="10">
    <source>
        <dbReference type="Proteomes" id="UP000199040"/>
    </source>
</evidence>
<keyword evidence="3 9" id="KW-0808">Transferase</keyword>
<keyword evidence="5 7" id="KW-1133">Transmembrane helix</keyword>
<evidence type="ECO:0000256" key="5">
    <source>
        <dbReference type="ARBA" id="ARBA00022989"/>
    </source>
</evidence>
<dbReference type="GO" id="GO:0016780">
    <property type="term" value="F:phosphotransferase activity, for other substituted phosphate groups"/>
    <property type="evidence" value="ECO:0007669"/>
    <property type="project" value="TreeGrafter"/>
</dbReference>
<dbReference type="GO" id="GO:0016020">
    <property type="term" value="C:membrane"/>
    <property type="evidence" value="ECO:0007669"/>
    <property type="project" value="UniProtKB-SubCell"/>
</dbReference>
<evidence type="ECO:0000256" key="2">
    <source>
        <dbReference type="ARBA" id="ARBA00006464"/>
    </source>
</evidence>
<dbReference type="Pfam" id="PF02397">
    <property type="entry name" value="Bac_transf"/>
    <property type="match status" value="1"/>
</dbReference>
<dbReference type="InterPro" id="IPR003362">
    <property type="entry name" value="Bact_transf"/>
</dbReference>
<dbReference type="STRING" id="442341.SAMN04487959_10841"/>
<proteinExistence type="inferred from homology"/>
<dbReference type="AlphaFoldDB" id="A0A1I3C877"/>
<evidence type="ECO:0000256" key="1">
    <source>
        <dbReference type="ARBA" id="ARBA00004141"/>
    </source>
</evidence>
<evidence type="ECO:0000256" key="7">
    <source>
        <dbReference type="SAM" id="Phobius"/>
    </source>
</evidence>
<evidence type="ECO:0000256" key="3">
    <source>
        <dbReference type="ARBA" id="ARBA00022679"/>
    </source>
</evidence>
<gene>
    <name evidence="9" type="ORF">SAMN04487959_10841</name>
</gene>
<evidence type="ECO:0000259" key="8">
    <source>
        <dbReference type="Pfam" id="PF02397"/>
    </source>
</evidence>